<dbReference type="InterPro" id="IPR015676">
    <property type="entry name" value="Tob1/2"/>
</dbReference>
<feature type="region of interest" description="Disordered" evidence="3">
    <location>
        <begin position="458"/>
        <end position="492"/>
    </location>
</feature>
<accession>A0A1I8IP16</accession>
<organism evidence="5 6">
    <name type="scientific">Macrostomum lignano</name>
    <dbReference type="NCBI Taxonomy" id="282301"/>
    <lineage>
        <taxon>Eukaryota</taxon>
        <taxon>Metazoa</taxon>
        <taxon>Spiralia</taxon>
        <taxon>Lophotrochozoa</taxon>
        <taxon>Platyhelminthes</taxon>
        <taxon>Rhabditophora</taxon>
        <taxon>Macrostomorpha</taxon>
        <taxon>Macrostomida</taxon>
        <taxon>Macrostomidae</taxon>
        <taxon>Macrostomum</taxon>
    </lineage>
</organism>
<keyword evidence="2" id="KW-0597">Phosphoprotein</keyword>
<feature type="domain" description="Anti-proliferative protein" evidence="4">
    <location>
        <begin position="1"/>
        <end position="107"/>
    </location>
</feature>
<feature type="compositionally biased region" description="Polar residues" evidence="3">
    <location>
        <begin position="1034"/>
        <end position="1046"/>
    </location>
</feature>
<dbReference type="InterPro" id="IPR036054">
    <property type="entry name" value="BTG-like_sf"/>
</dbReference>
<dbReference type="Pfam" id="PF07742">
    <property type="entry name" value="BTG"/>
    <property type="match status" value="1"/>
</dbReference>
<feature type="region of interest" description="Disordered" evidence="3">
    <location>
        <begin position="196"/>
        <end position="227"/>
    </location>
</feature>
<dbReference type="PANTHER" id="PTHR17537">
    <property type="entry name" value="TRANSDUCER OF ERBB2 TOB"/>
    <property type="match status" value="1"/>
</dbReference>
<dbReference type="Proteomes" id="UP000095280">
    <property type="component" value="Unplaced"/>
</dbReference>
<evidence type="ECO:0000313" key="5">
    <source>
        <dbReference type="Proteomes" id="UP000095280"/>
    </source>
</evidence>
<evidence type="ECO:0000256" key="1">
    <source>
        <dbReference type="ARBA" id="ARBA00007989"/>
    </source>
</evidence>
<reference evidence="6" key="1">
    <citation type="submission" date="2016-11" db="UniProtKB">
        <authorList>
            <consortium name="WormBaseParasite"/>
        </authorList>
    </citation>
    <scope>IDENTIFICATION</scope>
</reference>
<feature type="region of interest" description="Disordered" evidence="3">
    <location>
        <begin position="1022"/>
        <end position="1046"/>
    </location>
</feature>
<dbReference type="GO" id="GO:0003714">
    <property type="term" value="F:transcription corepressor activity"/>
    <property type="evidence" value="ECO:0007669"/>
    <property type="project" value="TreeGrafter"/>
</dbReference>
<feature type="region of interest" description="Disordered" evidence="3">
    <location>
        <begin position="756"/>
        <end position="776"/>
    </location>
</feature>
<dbReference type="AlphaFoldDB" id="A0A1I8IP16"/>
<feature type="compositionally biased region" description="Polar residues" evidence="3">
    <location>
        <begin position="463"/>
        <end position="479"/>
    </location>
</feature>
<dbReference type="SUPFAM" id="SSF160696">
    <property type="entry name" value="BTG domain-like"/>
    <property type="match status" value="1"/>
</dbReference>
<name>A0A1I8IP16_9PLAT</name>
<dbReference type="SMART" id="SM00099">
    <property type="entry name" value="btg1"/>
    <property type="match status" value="1"/>
</dbReference>
<dbReference type="GO" id="GO:0005634">
    <property type="term" value="C:nucleus"/>
    <property type="evidence" value="ECO:0007669"/>
    <property type="project" value="TreeGrafter"/>
</dbReference>
<evidence type="ECO:0000256" key="2">
    <source>
        <dbReference type="ARBA" id="ARBA00022553"/>
    </source>
</evidence>
<feature type="region of interest" description="Disordered" evidence="3">
    <location>
        <begin position="383"/>
        <end position="416"/>
    </location>
</feature>
<dbReference type="WBParaSite" id="maker-uti_cns_0014587-snap-gene-0.2-mRNA-1">
    <property type="protein sequence ID" value="maker-uti_cns_0014587-snap-gene-0.2-mRNA-1"/>
    <property type="gene ID" value="maker-uti_cns_0014587-snap-gene-0.2"/>
</dbReference>
<evidence type="ECO:0000256" key="3">
    <source>
        <dbReference type="SAM" id="MobiDB-lite"/>
    </source>
</evidence>
<evidence type="ECO:0000313" key="6">
    <source>
        <dbReference type="WBParaSite" id="maker-uti_cns_0014587-snap-gene-0.2-mRNA-1"/>
    </source>
</evidence>
<dbReference type="PRINTS" id="PR00310">
    <property type="entry name" value="ANTIPRLFBTG1"/>
</dbReference>
<dbReference type="GO" id="GO:0005737">
    <property type="term" value="C:cytoplasm"/>
    <property type="evidence" value="ECO:0007669"/>
    <property type="project" value="TreeGrafter"/>
</dbReference>
<comment type="similarity">
    <text evidence="1">Belongs to the BTG family.</text>
</comment>
<feature type="region of interest" description="Disordered" evidence="3">
    <location>
        <begin position="969"/>
        <end position="994"/>
    </location>
</feature>
<feature type="compositionally biased region" description="Gly residues" evidence="3">
    <location>
        <begin position="972"/>
        <end position="981"/>
    </location>
</feature>
<feature type="compositionally biased region" description="Polar residues" evidence="3">
    <location>
        <begin position="808"/>
        <end position="818"/>
    </location>
</feature>
<dbReference type="Gene3D" id="3.90.640.90">
    <property type="entry name" value="Anti-proliferative protein, N-terminal domain"/>
    <property type="match status" value="1"/>
</dbReference>
<sequence length="1246" mass="132556">MLTEVSVAVSFVTSFLYGKLPRRRVLMLGEELDKAIQAKFRGHWYPDQPLKGTAYRCLKLSGDNPNLLLFEAAREIGLEAAEILQHLPDSLTLWIDPGEVSYRIGEKGAVSVLYTDKGHDESPSEFNPEAQDFVPASEQLLLAQNFAQLGLGQLYSSQQQQQQDLINYSQYMLQKSSSAPNFFTAAAFAQTKFGSTKLRQQTRRTAGGRSNGGGFGDSSGRRGAASRAVGGGGGFGAVAGAPLNFSAQQPPIQASLGRHSTVAAASTVAFNRSVSMSPGIGYSSVDWSTGLGGPGGSDVGGQRLSVHIPTAGASYHSSNGSSRQTSPGAAAAAAAAAAASAALRAEGPCVWLTSTHCLSESVSVQVSALQSRTVSATAFAFQMPSSGGRAGSPASSQNERRPRQTATIPQIRPDVENQTAAMEELLRQIRATTNHSRIDWLIFLKNYKFNSTAAAAAAASSADSRTPSGPWSGTDSRTSAAGPKDNPPPSHRIRRFLRPAGRRWLPTQSTPIKLVHLTTPPYLVHKDFRSAIVRRDETEALDDVEPLHPAESAVHAAAGRPGSPLAVLNWWRLPLSNQRSTQSGDSRALRLQPLPLCATPGSSGRPPTLPTEQHRVEPALACSSCRFDASSSGGGRGAVGFTGTGMRDAPPKLAADNDVDCSDARRPPRLGKGDCVVWVFLFDGGVGEGVSKVGEVLPLDAASRRLFLPLRLRYRRSRSRGRARHLPAVAAESLESLSSLTPAVAAGDWVRSRLRRSRSSRWPTGTPERRQPAAASEEVAEVAAAASLRQGSCLSSRCSSESQPPPTRTITQNPRSRSHQLVQRFQVALPSSVTSSLKLRDRRRLRRSCLSGWRLLSRTVLDRRRRPRLLGLLRHRLQGVAGGEAKPESEQVGLLFISSASISCSKCTSSGTSRPNRAPALASSSRHSTTLRGFFLPTRSSVSNRTQLCRPSARHQAIKQAMLSRAMKLPGGARGRTGGAACGRRRGGAPARSGRSRVDAAAALELSWSAAAACTMAAWRHSSAPESRPARKPSWSSPGRSQSCRQESQSAKSAIIACRKASPLLNPRTLDCCGGGGCCGSGSVELAVMDGAAGIQPGGNPQSDFISLSSVGPGLALGPLELHLEPLGANLEAVHRLDGRGSRGRVVEADEAEALALVGGPVYVHLGRDHRAERGEHLGQFRVAELLRQVVDEQVAAVGPGQDEILRALLVLHRHRDGLLGQRHERVRERCVEPGCKAFGGRGVSG</sequence>
<proteinExistence type="inferred from homology"/>
<dbReference type="InterPro" id="IPR002087">
    <property type="entry name" value="Anti_prolifrtn"/>
</dbReference>
<protein>
    <submittedName>
        <fullName evidence="6">Anti_prolifrtn domain-containing protein</fullName>
    </submittedName>
</protein>
<feature type="region of interest" description="Disordered" evidence="3">
    <location>
        <begin position="795"/>
        <end position="818"/>
    </location>
</feature>
<dbReference type="PANTHER" id="PTHR17537:SF5">
    <property type="entry name" value="TRANSDUCER OF ERBB2, ISOFORM A"/>
    <property type="match status" value="1"/>
</dbReference>
<feature type="compositionally biased region" description="Low complexity" evidence="3">
    <location>
        <begin position="384"/>
        <end position="396"/>
    </location>
</feature>
<evidence type="ECO:0000259" key="4">
    <source>
        <dbReference type="SMART" id="SM00099"/>
    </source>
</evidence>
<keyword evidence="5" id="KW-1185">Reference proteome</keyword>